<comment type="caution">
    <text evidence="7">The sequence shown here is derived from an EMBL/GenBank/DDBJ whole genome shotgun (WGS) entry which is preliminary data.</text>
</comment>
<feature type="region of interest" description="Disordered" evidence="5">
    <location>
        <begin position="545"/>
        <end position="610"/>
    </location>
</feature>
<feature type="region of interest" description="Disordered" evidence="5">
    <location>
        <begin position="940"/>
        <end position="1038"/>
    </location>
</feature>
<dbReference type="InterPro" id="IPR027417">
    <property type="entry name" value="P-loop_NTPase"/>
</dbReference>
<proteinExistence type="predicted"/>
<dbReference type="SMART" id="SM00449">
    <property type="entry name" value="SPRY"/>
    <property type="match status" value="1"/>
</dbReference>
<dbReference type="CDD" id="cd12885">
    <property type="entry name" value="SPRY_RanBP_like"/>
    <property type="match status" value="1"/>
</dbReference>
<feature type="domain" description="B30.2/SPRY" evidence="6">
    <location>
        <begin position="1607"/>
        <end position="1807"/>
    </location>
</feature>
<name>S8BGT4_DACHA</name>
<dbReference type="EMBL" id="AQGS01000545">
    <property type="protein sequence ID" value="EPS38523.1"/>
    <property type="molecule type" value="Genomic_DNA"/>
</dbReference>
<dbReference type="InterPro" id="IPR002110">
    <property type="entry name" value="Ankyrin_rpt"/>
</dbReference>
<dbReference type="Pfam" id="PF24883">
    <property type="entry name" value="NPHP3_N"/>
    <property type="match status" value="1"/>
</dbReference>
<dbReference type="PANTHER" id="PTHR24198">
    <property type="entry name" value="ANKYRIN REPEAT AND PROTEIN KINASE DOMAIN-CONTAINING PROTEIN"/>
    <property type="match status" value="1"/>
</dbReference>
<gene>
    <name evidence="7" type="ORF">H072_7756</name>
</gene>
<feature type="repeat" description="ANK" evidence="3">
    <location>
        <begin position="1242"/>
        <end position="1274"/>
    </location>
</feature>
<dbReference type="eggNOG" id="KOG4177">
    <property type="taxonomic scope" value="Eukaryota"/>
</dbReference>
<dbReference type="Pfam" id="PF00622">
    <property type="entry name" value="SPRY"/>
    <property type="match status" value="1"/>
</dbReference>
<sequence length="1829" mass="204340">MTAKTEPPPPDSVCWAKAKTVFLENLLASKKRPSQESIDRFLKEDFRLDKAISKCQTLKNAADNQYNKGKGSRFVGKLLQVLVTVKEIADPFLEFAPESVSIAWSAVSFLIQVGASDLENCGLIAEACTSIATVILNCRLYENRYTQTGRNDAGDEDTEKEIMNAIPNLLSLVLEFSWYIQNRLSENKILRSFKETFNPKLKDKYEELQEDYKKLRTIAGDAFQERVMDMMDHLSKHGEDMRTRLFPALEDIKTKLEDISDIKQIVSEGQVREQFTRNRNSLSPTDIHEQQLNIILNPLSHETEHLCQWLFNDEYYLKWEQNPTSQRPSDDTKHNEIIAKISDTDRKVEKTEKTESTQKQESGEEAEKLPRVCYIKGRPGFGKSVTVACALARLSKPERKSSVCYFFFKKGDDTTQTTRQAISSFACQLFSDKIATTRSEMEKFNAVIEKIRHTVVEEQGTQEEDAEGGAGGGLLSNTVLKKLIDALGKTHGKPIYLVLDAIDECTDYETEELVPWLLELARSPESNFKVLFSSRDNLGLESLLTDEESSGDNDADAVSEGGDAGSTASTDNSKSTDGSTSEKEEGEEDDQEGGDDDEDDDGASTVKQFEDSIMLTVTQKTNSADMDAYLTGSLTKLVTRRMVNYRFGSGKKIDVSRMVAGIKKKANGMFTYSAMVIASLGQPSSLSLTERLKRLPDGMDELYRRRLEALTAEERKLVTLALKRIVFSLGDIGTVEIAEEFKRMYDREKEDDEDDGDEDGFDIVSHVAESQAGDNDGDNDEDTPGEDVENVHLQVAAEDEPAISVVSEVESDTDLPPWHRALENAMNNTEVADTIYHLEQAGRDFFQFSGEKKTIDVIHKSVRDWVENESRRVAERDSNKVSLNSLFTWDDKTQTLRLSMPIPSSLVQSPNNIVDFLSERESHLDIALYTMRVLNNPKFQDLYMPEPSGADDGDEDGEDGEEANGEDEERPHGDDEDADATEIADAAPENQVETPSINVEEPVPETEEVEAIDDEEEGQGSDGSDGSDGSEGSEDEDDFQMPVGVMKAHMIADEGLQTHQRYELVRWGQHLKRVQELFPPNERVGPKWEALWEEITKFLEPSTFKRWAPHFFISAFNTSVEQANQQELGALQLVSFWGLTMVMEYLLDVMHRDPNEMDSDGETALITAFSNPNMTELLLKRNADVTVRGFQGKTAFQMAMSAAELSESNIDLESQTVQDLINAAKLLIEAGSDVNDADKMPKKKPPIHSAIAIGDLQLFNLFMEHNADVNAADLNAMTPLHRVFINSSTADKETRATIAESLINAGANVNAEDIDSMMPLYHAVSAQNKRGVAILLENGADIHDATLLGYQAIHEATSPRDYEDEETAIDIINQLLEKGADLTSTSKIGATPLTLALEYKHLAVFEHVIQKLLEQDPENKSHLTKVSFNGENLYHQMSHSDEAEIAVEACDVLGKYLTPEEIKVMMETKEPENSRTPLLQAAAYEVVDLVQYILGTDANIDTEDSNGKNVLELLFETWLVHTAHFDVPEQCATTEEIMISLITRDQKLLKESGIDFLRGASSRKSEQFIRALVDIGIDPLIEDESGWNCMDLVIANRLVVFDSENIETAITEYRNSTFNDKVFKSPTRMSGTKKSKYIEVSEDGLSVTEPVLPDEMHDEAPVAAVVYADAPVSPKVDVFYFETTMTFKDPENTYVTIGLVADPCPVDRVPGLRVSNTVGYAWHGNDEFLYYSKDVDTYKLPDYEEGAWITGDIIGCGWNVADQMIFYTKNGKLLGSAWEAVPGDKLWPAIGGKAPFEAKVNFGTEAFKWTGIDEMKAEIARKRESPGEN</sequence>
<dbReference type="PROSITE" id="PS50088">
    <property type="entry name" value="ANK_REPEAT"/>
    <property type="match status" value="3"/>
</dbReference>
<dbReference type="SUPFAM" id="SSF52540">
    <property type="entry name" value="P-loop containing nucleoside triphosphate hydrolases"/>
    <property type="match status" value="1"/>
</dbReference>
<feature type="compositionally biased region" description="Acidic residues" evidence="5">
    <location>
        <begin position="584"/>
        <end position="602"/>
    </location>
</feature>
<dbReference type="InterPro" id="IPR056884">
    <property type="entry name" value="NPHP3-like_N"/>
</dbReference>
<feature type="repeat" description="ANK" evidence="3">
    <location>
        <begin position="1473"/>
        <end position="1505"/>
    </location>
</feature>
<keyword evidence="1" id="KW-0677">Repeat</keyword>
<dbReference type="SUPFAM" id="SSF48403">
    <property type="entry name" value="Ankyrin repeat"/>
    <property type="match status" value="2"/>
</dbReference>
<dbReference type="PROSITE" id="PS50188">
    <property type="entry name" value="B302_SPRY"/>
    <property type="match status" value="1"/>
</dbReference>
<dbReference type="InterPro" id="IPR003877">
    <property type="entry name" value="SPRY_dom"/>
</dbReference>
<feature type="region of interest" description="Disordered" evidence="5">
    <location>
        <begin position="342"/>
        <end position="364"/>
    </location>
</feature>
<evidence type="ECO:0000256" key="2">
    <source>
        <dbReference type="ARBA" id="ARBA00023043"/>
    </source>
</evidence>
<protein>
    <recommendedName>
        <fullName evidence="6">B30.2/SPRY domain-containing protein</fullName>
    </recommendedName>
</protein>
<dbReference type="eggNOG" id="KOG1477">
    <property type="taxonomic scope" value="Eukaryota"/>
</dbReference>
<evidence type="ECO:0000256" key="3">
    <source>
        <dbReference type="PROSITE-ProRule" id="PRU00023"/>
    </source>
</evidence>
<feature type="compositionally biased region" description="Acidic residues" evidence="5">
    <location>
        <begin position="1002"/>
        <end position="1019"/>
    </location>
</feature>
<feature type="coiled-coil region" evidence="4">
    <location>
        <begin position="198"/>
        <end position="225"/>
    </location>
</feature>
<dbReference type="STRING" id="1284197.S8BGT4"/>
<accession>S8BGT4</accession>
<dbReference type="InterPro" id="IPR013320">
    <property type="entry name" value="ConA-like_dom_sf"/>
</dbReference>
<reference evidence="7 8" key="1">
    <citation type="journal article" date="2013" name="PLoS Genet.">
        <title>Genomic mechanisms accounting for the adaptation to parasitism in nematode-trapping fungi.</title>
        <authorList>
            <person name="Meerupati T."/>
            <person name="Andersson K.M."/>
            <person name="Friman E."/>
            <person name="Kumar D."/>
            <person name="Tunlid A."/>
            <person name="Ahren D."/>
        </authorList>
    </citation>
    <scope>NUCLEOTIDE SEQUENCE [LARGE SCALE GENOMIC DNA]</scope>
    <source>
        <strain evidence="7 8">CBS 200.50</strain>
    </source>
</reference>
<dbReference type="PANTHER" id="PTHR24198:SF165">
    <property type="entry name" value="ANKYRIN REPEAT-CONTAINING PROTEIN-RELATED"/>
    <property type="match status" value="1"/>
</dbReference>
<dbReference type="Proteomes" id="UP000015100">
    <property type="component" value="Unassembled WGS sequence"/>
</dbReference>
<evidence type="ECO:0000313" key="7">
    <source>
        <dbReference type="EMBL" id="EPS38523.1"/>
    </source>
</evidence>
<evidence type="ECO:0000256" key="5">
    <source>
        <dbReference type="SAM" id="MobiDB-lite"/>
    </source>
</evidence>
<keyword evidence="8" id="KW-1185">Reference proteome</keyword>
<evidence type="ECO:0000259" key="6">
    <source>
        <dbReference type="PROSITE" id="PS50188"/>
    </source>
</evidence>
<dbReference type="InterPro" id="IPR043136">
    <property type="entry name" value="B30.2/SPRY_sf"/>
</dbReference>
<keyword evidence="4" id="KW-0175">Coiled coil</keyword>
<dbReference type="OrthoDB" id="341259at2759"/>
<dbReference type="SUPFAM" id="SSF49899">
    <property type="entry name" value="Concanavalin A-like lectins/glucanases"/>
    <property type="match status" value="1"/>
</dbReference>
<feature type="repeat" description="ANK" evidence="3">
    <location>
        <begin position="1275"/>
        <end position="1314"/>
    </location>
</feature>
<dbReference type="SMART" id="SM00248">
    <property type="entry name" value="ANK"/>
    <property type="match status" value="9"/>
</dbReference>
<evidence type="ECO:0000256" key="1">
    <source>
        <dbReference type="ARBA" id="ARBA00022737"/>
    </source>
</evidence>
<organism evidence="7 8">
    <name type="scientific">Dactylellina haptotyla (strain CBS 200.50)</name>
    <name type="common">Nematode-trapping fungus</name>
    <name type="synonym">Monacrosporium haptotylum</name>
    <dbReference type="NCBI Taxonomy" id="1284197"/>
    <lineage>
        <taxon>Eukaryota</taxon>
        <taxon>Fungi</taxon>
        <taxon>Dikarya</taxon>
        <taxon>Ascomycota</taxon>
        <taxon>Pezizomycotina</taxon>
        <taxon>Orbiliomycetes</taxon>
        <taxon>Orbiliales</taxon>
        <taxon>Orbiliaceae</taxon>
        <taxon>Dactylellina</taxon>
    </lineage>
</organism>
<dbReference type="Gene3D" id="1.25.40.20">
    <property type="entry name" value="Ankyrin repeat-containing domain"/>
    <property type="match status" value="4"/>
</dbReference>
<dbReference type="HOGENOM" id="CLU_002709_0_0_1"/>
<dbReference type="OMA" id="CWAKAKT"/>
<evidence type="ECO:0000313" key="8">
    <source>
        <dbReference type="Proteomes" id="UP000015100"/>
    </source>
</evidence>
<dbReference type="Gene3D" id="3.40.50.300">
    <property type="entry name" value="P-loop containing nucleotide triphosphate hydrolases"/>
    <property type="match status" value="1"/>
</dbReference>
<reference evidence="8" key="2">
    <citation type="submission" date="2013-04" db="EMBL/GenBank/DDBJ databases">
        <title>Genomic mechanisms accounting for the adaptation to parasitism in nematode-trapping fungi.</title>
        <authorList>
            <person name="Ahren D.G."/>
        </authorList>
    </citation>
    <scope>NUCLEOTIDE SEQUENCE [LARGE SCALE GENOMIC DNA]</scope>
    <source>
        <strain evidence="8">CBS 200.50</strain>
    </source>
</reference>
<dbReference type="InterPro" id="IPR044736">
    <property type="entry name" value="Gid1/RanBPM/SPLA_SPRY"/>
</dbReference>
<feature type="compositionally biased region" description="Acidic residues" evidence="5">
    <location>
        <begin position="949"/>
        <end position="982"/>
    </location>
</feature>
<dbReference type="Gene3D" id="2.60.120.920">
    <property type="match status" value="1"/>
</dbReference>
<dbReference type="InterPro" id="IPR036770">
    <property type="entry name" value="Ankyrin_rpt-contain_sf"/>
</dbReference>
<dbReference type="PROSITE" id="PS50297">
    <property type="entry name" value="ANK_REP_REGION"/>
    <property type="match status" value="1"/>
</dbReference>
<feature type="compositionally biased region" description="Acidic residues" evidence="5">
    <location>
        <begin position="545"/>
        <end position="557"/>
    </location>
</feature>
<dbReference type="InterPro" id="IPR001870">
    <property type="entry name" value="B30.2/SPRY"/>
</dbReference>
<keyword evidence="2 3" id="KW-0040">ANK repeat</keyword>
<evidence type="ECO:0000256" key="4">
    <source>
        <dbReference type="SAM" id="Coils"/>
    </source>
</evidence>